<comment type="caution">
    <text evidence="1">The sequence shown here is derived from an EMBL/GenBank/DDBJ whole genome shotgun (WGS) entry which is preliminary data.</text>
</comment>
<name>A0A401III1_APHSA</name>
<dbReference type="AlphaFoldDB" id="A0A401III1"/>
<dbReference type="RefSeq" id="WP_124974798.1">
    <property type="nucleotide sequence ID" value="NZ_BDQK01000013.1"/>
</dbReference>
<organism evidence="1 2">
    <name type="scientific">Aphanothece sacrum FPU1</name>
    <dbReference type="NCBI Taxonomy" id="1920663"/>
    <lineage>
        <taxon>Bacteria</taxon>
        <taxon>Bacillati</taxon>
        <taxon>Cyanobacteriota</taxon>
        <taxon>Cyanophyceae</taxon>
        <taxon>Oscillatoriophycideae</taxon>
        <taxon>Chroococcales</taxon>
        <taxon>Aphanothecaceae</taxon>
        <taxon>Aphanothece</taxon>
    </lineage>
</organism>
<protein>
    <submittedName>
        <fullName evidence="1">Uncharacterized protein</fullName>
    </submittedName>
</protein>
<accession>A0A401III1</accession>
<dbReference type="Proteomes" id="UP000287247">
    <property type="component" value="Unassembled WGS sequence"/>
</dbReference>
<sequence length="71" mass="8348">MNNYPTFQEAIDTVESLPPDQQLMLIELIENRLRERKRNELLQNIVQSEQDYDQGNIRRGSVADLMAELDE</sequence>
<reference evidence="2" key="1">
    <citation type="submission" date="2017-05" db="EMBL/GenBank/DDBJ databases">
        <title>Physiological properties and genetic analysis related to exopolysaccharide production of fresh-water unicellular cyanobacterium Aphanothece sacrum, Suizenji Nori, that has been cultured as a food source in Japan.</title>
        <authorList>
            <person name="Kanesaki Y."/>
            <person name="Yoshikawa S."/>
            <person name="Ohki K."/>
        </authorList>
    </citation>
    <scope>NUCLEOTIDE SEQUENCE [LARGE SCALE GENOMIC DNA]</scope>
    <source>
        <strain evidence="2">FPU1</strain>
    </source>
</reference>
<keyword evidence="2" id="KW-1185">Reference proteome</keyword>
<evidence type="ECO:0000313" key="2">
    <source>
        <dbReference type="Proteomes" id="UP000287247"/>
    </source>
</evidence>
<dbReference type="EMBL" id="BDQK01000013">
    <property type="protein sequence ID" value="GBF80921.1"/>
    <property type="molecule type" value="Genomic_DNA"/>
</dbReference>
<gene>
    <name evidence="1" type="ORF">AsFPU1_2330</name>
</gene>
<proteinExistence type="predicted"/>
<evidence type="ECO:0000313" key="1">
    <source>
        <dbReference type="EMBL" id="GBF80921.1"/>
    </source>
</evidence>